<reference evidence="3 4" key="1">
    <citation type="journal article" date="2015" name="Int. J. Syst. Evol. Microbiol.">
        <title>Rhizobium anhuiense sp. nov., isolated from effective nodules of Vicia faba and Pisum sativum.</title>
        <authorList>
            <person name="Zhang Y.J."/>
            <person name="Zheng W.T."/>
            <person name="Everall I."/>
            <person name="Young J.P."/>
            <person name="Zhang X.X."/>
            <person name="Tian C.F."/>
            <person name="Sui X.H."/>
            <person name="Wang E.T."/>
            <person name="Chen W.X."/>
        </authorList>
    </citation>
    <scope>NUCLEOTIDE SEQUENCE [LARGE SCALE GENOMIC DNA]</scope>
    <source>
        <strain evidence="3 4">CCBAU 23252</strain>
    </source>
</reference>
<dbReference type="RefSeq" id="WP_052213385.1">
    <property type="nucleotide sequence ID" value="NZ_BMFI01000022.1"/>
</dbReference>
<keyword evidence="1" id="KW-0175">Coiled coil</keyword>
<comment type="caution">
    <text evidence="3">The sequence shown here is derived from an EMBL/GenBank/DDBJ whole genome shotgun (WGS) entry which is preliminary data.</text>
</comment>
<evidence type="ECO:0008006" key="5">
    <source>
        <dbReference type="Google" id="ProtNLM"/>
    </source>
</evidence>
<gene>
    <name evidence="3" type="ORF">EEQ99_32035</name>
</gene>
<evidence type="ECO:0000256" key="1">
    <source>
        <dbReference type="SAM" id="Coils"/>
    </source>
</evidence>
<protein>
    <recommendedName>
        <fullName evidence="5">DUF3618 domain-containing protein</fullName>
    </recommendedName>
</protein>
<evidence type="ECO:0000313" key="4">
    <source>
        <dbReference type="Proteomes" id="UP000273611"/>
    </source>
</evidence>
<proteinExistence type="predicted"/>
<name>A0A432N924_9HYPH</name>
<feature type="region of interest" description="Disordered" evidence="2">
    <location>
        <begin position="1"/>
        <end position="20"/>
    </location>
</feature>
<sequence length="137" mass="14695">MQSSINRDGRLPDPDELIAEGEPPFADAAVETAREKADQDLNALQQELRLLKAHIGALREDAEAALKAKATSVDASAHVQLGDYPWLKLAAAICATFIAARLVRRLPLGVMLAGFAGHLTDARTPGIRSRMSALRSV</sequence>
<accession>A0A432N924</accession>
<evidence type="ECO:0000256" key="2">
    <source>
        <dbReference type="SAM" id="MobiDB-lite"/>
    </source>
</evidence>
<dbReference type="GeneID" id="75220078"/>
<evidence type="ECO:0000313" key="3">
    <source>
        <dbReference type="EMBL" id="RUL96095.1"/>
    </source>
</evidence>
<organism evidence="3 4">
    <name type="scientific">Rhizobium anhuiense</name>
    <dbReference type="NCBI Taxonomy" id="1184720"/>
    <lineage>
        <taxon>Bacteria</taxon>
        <taxon>Pseudomonadati</taxon>
        <taxon>Pseudomonadota</taxon>
        <taxon>Alphaproteobacteria</taxon>
        <taxon>Hyphomicrobiales</taxon>
        <taxon>Rhizobiaceae</taxon>
        <taxon>Rhizobium/Agrobacterium group</taxon>
        <taxon>Rhizobium</taxon>
    </lineage>
</organism>
<dbReference type="AlphaFoldDB" id="A0A432N924"/>
<dbReference type="EMBL" id="RIBW01000025">
    <property type="protein sequence ID" value="RUL96095.1"/>
    <property type="molecule type" value="Genomic_DNA"/>
</dbReference>
<feature type="coiled-coil region" evidence="1">
    <location>
        <begin position="27"/>
        <end position="61"/>
    </location>
</feature>
<dbReference type="Proteomes" id="UP000273611">
    <property type="component" value="Unassembled WGS sequence"/>
</dbReference>